<dbReference type="PROSITE" id="PS50005">
    <property type="entry name" value="TPR"/>
    <property type="match status" value="2"/>
</dbReference>
<evidence type="ECO:0000256" key="2">
    <source>
        <dbReference type="ARBA" id="ARBA00022803"/>
    </source>
</evidence>
<name>A0A8B4I634_PSEFL</name>
<dbReference type="PANTHER" id="PTHR45641">
    <property type="entry name" value="TETRATRICOPEPTIDE REPEAT PROTEIN (AFU_ORTHOLOGUE AFUA_6G03870)"/>
    <property type="match status" value="1"/>
</dbReference>
<evidence type="ECO:0000256" key="3">
    <source>
        <dbReference type="PROSITE-ProRule" id="PRU00339"/>
    </source>
</evidence>
<dbReference type="RefSeq" id="WP_053255611.1">
    <property type="nucleotide sequence ID" value="NZ_CBCRXZ010000019.1"/>
</dbReference>
<feature type="repeat" description="TPR" evidence="3">
    <location>
        <begin position="61"/>
        <end position="94"/>
    </location>
</feature>
<evidence type="ECO:0000313" key="4">
    <source>
        <dbReference type="EMBL" id="SQF91028.1"/>
    </source>
</evidence>
<dbReference type="Proteomes" id="UP000248640">
    <property type="component" value="Chromosome 1"/>
</dbReference>
<dbReference type="SMART" id="SM00028">
    <property type="entry name" value="TPR"/>
    <property type="match status" value="3"/>
</dbReference>
<gene>
    <name evidence="4" type="ORF">NCTC10038_02449</name>
</gene>
<proteinExistence type="predicted"/>
<dbReference type="PANTHER" id="PTHR45641:SF19">
    <property type="entry name" value="NEPHROCYSTIN-3"/>
    <property type="match status" value="1"/>
</dbReference>
<protein>
    <submittedName>
        <fullName evidence="4">Predicted O-linked N-acetylglucosamine transferase, SPINDLY family</fullName>
    </submittedName>
</protein>
<sequence>MIESYESQKSGDYLNDQELSFLSHEIGMRLLASEKYDSAITYFKTALEIDQNIDKNDPGLGGRWTYLGQAYTLNGQINNGIESLQRALQIDEQHYPEGHLNIGIAHGNLGWALIRSRNYQSANDHLKIACAIFLEEFGENHPQTLDCHKKLNVTLKYLQKNR</sequence>
<reference evidence="4 5" key="1">
    <citation type="submission" date="2018-06" db="EMBL/GenBank/DDBJ databases">
        <authorList>
            <consortium name="Pathogen Informatics"/>
            <person name="Doyle S."/>
        </authorList>
    </citation>
    <scope>NUCLEOTIDE SEQUENCE [LARGE SCALE GENOMIC DNA]</scope>
    <source>
        <strain evidence="4 5">NCTC10038</strain>
    </source>
</reference>
<keyword evidence="2 3" id="KW-0802">TPR repeat</keyword>
<dbReference type="EMBL" id="LS483372">
    <property type="protein sequence ID" value="SQF91028.1"/>
    <property type="molecule type" value="Genomic_DNA"/>
</dbReference>
<dbReference type="InterPro" id="IPR019734">
    <property type="entry name" value="TPR_rpt"/>
</dbReference>
<dbReference type="Gene3D" id="1.25.40.10">
    <property type="entry name" value="Tetratricopeptide repeat domain"/>
    <property type="match status" value="1"/>
</dbReference>
<keyword evidence="4" id="KW-0808">Transferase</keyword>
<keyword evidence="1" id="KW-0677">Repeat</keyword>
<organism evidence="4 5">
    <name type="scientific">Pseudomonas fluorescens</name>
    <dbReference type="NCBI Taxonomy" id="294"/>
    <lineage>
        <taxon>Bacteria</taxon>
        <taxon>Pseudomonadati</taxon>
        <taxon>Pseudomonadota</taxon>
        <taxon>Gammaproteobacteria</taxon>
        <taxon>Pseudomonadales</taxon>
        <taxon>Pseudomonadaceae</taxon>
        <taxon>Pseudomonas</taxon>
    </lineage>
</organism>
<dbReference type="Pfam" id="PF13424">
    <property type="entry name" value="TPR_12"/>
    <property type="match status" value="1"/>
</dbReference>
<feature type="repeat" description="TPR" evidence="3">
    <location>
        <begin position="20"/>
        <end position="53"/>
    </location>
</feature>
<evidence type="ECO:0000313" key="5">
    <source>
        <dbReference type="Proteomes" id="UP000248640"/>
    </source>
</evidence>
<evidence type="ECO:0000256" key="1">
    <source>
        <dbReference type="ARBA" id="ARBA00022737"/>
    </source>
</evidence>
<dbReference type="AlphaFoldDB" id="A0A8B4I634"/>
<accession>A0A8B4I634</accession>
<dbReference type="SUPFAM" id="SSF48452">
    <property type="entry name" value="TPR-like"/>
    <property type="match status" value="1"/>
</dbReference>
<dbReference type="InterPro" id="IPR011990">
    <property type="entry name" value="TPR-like_helical_dom_sf"/>
</dbReference>
<dbReference type="GO" id="GO:0016740">
    <property type="term" value="F:transferase activity"/>
    <property type="evidence" value="ECO:0007669"/>
    <property type="project" value="UniProtKB-KW"/>
</dbReference>
<dbReference type="Pfam" id="PF13181">
    <property type="entry name" value="TPR_8"/>
    <property type="match status" value="1"/>
</dbReference>